<accession>D1PR76</accession>
<keyword evidence="2" id="KW-1185">Reference proteome</keyword>
<gene>
    <name evidence="1" type="ORF">SUBVAR_06904</name>
</gene>
<sequence>MSSSPVAFFHHSPYNGNITARALRMCFRSVFFCTTEFVM</sequence>
<dbReference type="STRING" id="411471.SUBVAR_06904"/>
<dbReference type="AlphaFoldDB" id="D1PR76"/>
<organism evidence="1 2">
    <name type="scientific">Subdoligranulum variabile DSM 15176</name>
    <dbReference type="NCBI Taxonomy" id="411471"/>
    <lineage>
        <taxon>Bacteria</taxon>
        <taxon>Bacillati</taxon>
        <taxon>Bacillota</taxon>
        <taxon>Clostridia</taxon>
        <taxon>Eubacteriales</taxon>
        <taxon>Oscillospiraceae</taxon>
        <taxon>Subdoligranulum</taxon>
    </lineage>
</organism>
<dbReference type="EMBL" id="ACBY02000056">
    <property type="protein sequence ID" value="EFB74778.1"/>
    <property type="molecule type" value="Genomic_DNA"/>
</dbReference>
<proteinExistence type="predicted"/>
<comment type="caution">
    <text evidence="1">The sequence shown here is derived from an EMBL/GenBank/DDBJ whole genome shotgun (WGS) entry which is preliminary data.</text>
</comment>
<evidence type="ECO:0000313" key="1">
    <source>
        <dbReference type="EMBL" id="EFB74778.1"/>
    </source>
</evidence>
<dbReference type="Proteomes" id="UP000003438">
    <property type="component" value="Unassembled WGS sequence"/>
</dbReference>
<protein>
    <submittedName>
        <fullName evidence="1">Uncharacterized protein</fullName>
    </submittedName>
</protein>
<name>D1PR76_9FIRM</name>
<evidence type="ECO:0000313" key="2">
    <source>
        <dbReference type="Proteomes" id="UP000003438"/>
    </source>
</evidence>
<dbReference type="HOGENOM" id="CLU_3318060_0_0_9"/>
<reference evidence="1" key="1">
    <citation type="submission" date="2009-12" db="EMBL/GenBank/DDBJ databases">
        <authorList>
            <person name="Weinstock G."/>
            <person name="Sodergren E."/>
            <person name="Clifton S."/>
            <person name="Fulton L."/>
            <person name="Fulton B."/>
            <person name="Courtney L."/>
            <person name="Fronick C."/>
            <person name="Harrison M."/>
            <person name="Strong C."/>
            <person name="Farmer C."/>
            <person name="Delahaunty K."/>
            <person name="Markovic C."/>
            <person name="Hall O."/>
            <person name="Minx P."/>
            <person name="Tomlinson C."/>
            <person name="Mitreva M."/>
            <person name="Nelson J."/>
            <person name="Hou S."/>
            <person name="Wollam A."/>
            <person name="Pepin K.H."/>
            <person name="Johnson M."/>
            <person name="Bhonagiri V."/>
            <person name="Nash W.E."/>
            <person name="Warren W."/>
            <person name="Chinwalla A."/>
            <person name="Mardis E.R."/>
            <person name="Wilson R.K."/>
        </authorList>
    </citation>
    <scope>NUCLEOTIDE SEQUENCE [LARGE SCALE GENOMIC DNA]</scope>
    <source>
        <strain evidence="1">DSM 15176</strain>
    </source>
</reference>